<proteinExistence type="predicted"/>
<dbReference type="AlphaFoldDB" id="B0JLL1"/>
<dbReference type="HOGENOM" id="CLU_3081836_0_0_3"/>
<dbReference type="STRING" id="449447.MAE_32130"/>
<gene>
    <name evidence="2" type="ordered locus">MAE_32130</name>
</gene>
<name>B0JLL1_MICAN</name>
<dbReference type="KEGG" id="mar:MAE_32130"/>
<reference evidence="2 3" key="1">
    <citation type="journal article" date="2007" name="DNA Res.">
        <title>Complete genomic structure of the bloom-forming toxic cyanobacterium Microcystis aeruginosa NIES-843.</title>
        <authorList>
            <person name="Kaneko T."/>
            <person name="Nakajima N."/>
            <person name="Okamoto S."/>
            <person name="Suzuki I."/>
            <person name="Tanabe Y."/>
            <person name="Tamaoki M."/>
            <person name="Nakamura Y."/>
            <person name="Kasai F."/>
            <person name="Watanabe A."/>
            <person name="Kawashima K."/>
            <person name="Kishida Y."/>
            <person name="Ono A."/>
            <person name="Shimizu Y."/>
            <person name="Takahashi C."/>
            <person name="Minami C."/>
            <person name="Fujishiro T."/>
            <person name="Kohara M."/>
            <person name="Katoh M."/>
            <person name="Nakazaki N."/>
            <person name="Nakayama S."/>
            <person name="Yamada M."/>
            <person name="Tabata S."/>
            <person name="Watanabe M.M."/>
        </authorList>
    </citation>
    <scope>NUCLEOTIDE SEQUENCE [LARGE SCALE GENOMIC DNA]</scope>
    <source>
        <strain evidence="3">NIES-843 / IAM M-247</strain>
    </source>
</reference>
<evidence type="ECO:0000313" key="2">
    <source>
        <dbReference type="EMBL" id="BAG03035.1"/>
    </source>
</evidence>
<dbReference type="Proteomes" id="UP000001510">
    <property type="component" value="Chromosome"/>
</dbReference>
<dbReference type="EMBL" id="AP009552">
    <property type="protein sequence ID" value="BAG03035.1"/>
    <property type="molecule type" value="Genomic_DNA"/>
</dbReference>
<keyword evidence="3" id="KW-1185">Reference proteome</keyword>
<accession>B0JLL1</accession>
<dbReference type="EnsemblBacteria" id="BAG03035">
    <property type="protein sequence ID" value="BAG03035"/>
    <property type="gene ID" value="MAE_32130"/>
</dbReference>
<organism evidence="2 3">
    <name type="scientific">Microcystis aeruginosa (strain NIES-843 / IAM M-2473)</name>
    <dbReference type="NCBI Taxonomy" id="449447"/>
    <lineage>
        <taxon>Bacteria</taxon>
        <taxon>Bacillati</taxon>
        <taxon>Cyanobacteriota</taxon>
        <taxon>Cyanophyceae</taxon>
        <taxon>Oscillatoriophycideae</taxon>
        <taxon>Chroococcales</taxon>
        <taxon>Microcystaceae</taxon>
        <taxon>Microcystis</taxon>
    </lineage>
</organism>
<dbReference type="PaxDb" id="449447-MAE_32130"/>
<feature type="region of interest" description="Disordered" evidence="1">
    <location>
        <begin position="33"/>
        <end position="52"/>
    </location>
</feature>
<protein>
    <submittedName>
        <fullName evidence="2">Uncharacterized protein</fullName>
    </submittedName>
</protein>
<evidence type="ECO:0000313" key="3">
    <source>
        <dbReference type="Proteomes" id="UP000001510"/>
    </source>
</evidence>
<evidence type="ECO:0000256" key="1">
    <source>
        <dbReference type="SAM" id="MobiDB-lite"/>
    </source>
</evidence>
<sequence length="52" mass="5581">MKVLGSTRHSCNKLSFDQRGQGAMNMIQQTISGNRHPGKQIAPATVSPNSLS</sequence>